<dbReference type="PANTHER" id="PTHR24305">
    <property type="entry name" value="CYTOCHROME P450"/>
    <property type="match status" value="1"/>
</dbReference>
<evidence type="ECO:0000256" key="9">
    <source>
        <dbReference type="PIRSR" id="PIRSR602401-1"/>
    </source>
</evidence>
<dbReference type="SUPFAM" id="SSF48264">
    <property type="entry name" value="Cytochrome P450"/>
    <property type="match status" value="1"/>
</dbReference>
<evidence type="ECO:0000256" key="10">
    <source>
        <dbReference type="RuleBase" id="RU000461"/>
    </source>
</evidence>
<dbReference type="PANTHER" id="PTHR24305:SF166">
    <property type="entry name" value="CYTOCHROME P450 12A4, MITOCHONDRIAL-RELATED"/>
    <property type="match status" value="1"/>
</dbReference>
<comment type="caution">
    <text evidence="12">The sequence shown here is derived from an EMBL/GenBank/DDBJ whole genome shotgun (WGS) entry which is preliminary data.</text>
</comment>
<dbReference type="GO" id="GO:0005506">
    <property type="term" value="F:iron ion binding"/>
    <property type="evidence" value="ECO:0007669"/>
    <property type="project" value="InterPro"/>
</dbReference>
<evidence type="ECO:0000256" key="4">
    <source>
        <dbReference type="ARBA" id="ARBA00022617"/>
    </source>
</evidence>
<reference evidence="12 13" key="1">
    <citation type="submission" date="2019-02" db="EMBL/GenBank/DDBJ databases">
        <title>Genome sequencing of the rare red list fungi Dentipellis fragilis.</title>
        <authorList>
            <person name="Buettner E."/>
            <person name="Kellner H."/>
        </authorList>
    </citation>
    <scope>NUCLEOTIDE SEQUENCE [LARGE SCALE GENOMIC DNA]</scope>
    <source>
        <strain evidence="12 13">DSM 105465</strain>
    </source>
</reference>
<feature type="binding site" description="axial binding residue" evidence="9">
    <location>
        <position position="483"/>
    </location>
    <ligand>
        <name>heme</name>
        <dbReference type="ChEBI" id="CHEBI:30413"/>
    </ligand>
    <ligandPart>
        <name>Fe</name>
        <dbReference type="ChEBI" id="CHEBI:18248"/>
    </ligandPart>
</feature>
<evidence type="ECO:0000256" key="5">
    <source>
        <dbReference type="ARBA" id="ARBA00022723"/>
    </source>
</evidence>
<dbReference type="PROSITE" id="PS00086">
    <property type="entry name" value="CYTOCHROME_P450"/>
    <property type="match status" value="1"/>
</dbReference>
<protein>
    <recommendedName>
        <fullName evidence="14">Cytochrome P450</fullName>
    </recommendedName>
</protein>
<name>A0A4Y9YZG6_9AGAM</name>
<dbReference type="InterPro" id="IPR050121">
    <property type="entry name" value="Cytochrome_P450_monoxygenase"/>
</dbReference>
<dbReference type="InterPro" id="IPR017972">
    <property type="entry name" value="Cyt_P450_CS"/>
</dbReference>
<dbReference type="CDD" id="cd11069">
    <property type="entry name" value="CYP_FUM15-like"/>
    <property type="match status" value="1"/>
</dbReference>
<feature type="signal peptide" evidence="11">
    <location>
        <begin position="1"/>
        <end position="28"/>
    </location>
</feature>
<keyword evidence="7 9" id="KW-0408">Iron</keyword>
<dbReference type="GO" id="GO:0020037">
    <property type="term" value="F:heme binding"/>
    <property type="evidence" value="ECO:0007669"/>
    <property type="project" value="InterPro"/>
</dbReference>
<accession>A0A4Y9YZG6</accession>
<evidence type="ECO:0000256" key="2">
    <source>
        <dbReference type="ARBA" id="ARBA00005179"/>
    </source>
</evidence>
<dbReference type="Pfam" id="PF00067">
    <property type="entry name" value="p450"/>
    <property type="match status" value="1"/>
</dbReference>
<comment type="similarity">
    <text evidence="3 10">Belongs to the cytochrome P450 family.</text>
</comment>
<dbReference type="OrthoDB" id="1470350at2759"/>
<evidence type="ECO:0000256" key="7">
    <source>
        <dbReference type="ARBA" id="ARBA00023004"/>
    </source>
</evidence>
<evidence type="ECO:0000256" key="11">
    <source>
        <dbReference type="SAM" id="SignalP"/>
    </source>
</evidence>
<evidence type="ECO:0000256" key="8">
    <source>
        <dbReference type="ARBA" id="ARBA00023033"/>
    </source>
</evidence>
<evidence type="ECO:0008006" key="14">
    <source>
        <dbReference type="Google" id="ProtNLM"/>
    </source>
</evidence>
<dbReference type="Proteomes" id="UP000298327">
    <property type="component" value="Unassembled WGS sequence"/>
</dbReference>
<organism evidence="12 13">
    <name type="scientific">Dentipellis fragilis</name>
    <dbReference type="NCBI Taxonomy" id="205917"/>
    <lineage>
        <taxon>Eukaryota</taxon>
        <taxon>Fungi</taxon>
        <taxon>Dikarya</taxon>
        <taxon>Basidiomycota</taxon>
        <taxon>Agaricomycotina</taxon>
        <taxon>Agaricomycetes</taxon>
        <taxon>Russulales</taxon>
        <taxon>Hericiaceae</taxon>
        <taxon>Dentipellis</taxon>
    </lineage>
</organism>
<dbReference type="Gene3D" id="1.10.630.10">
    <property type="entry name" value="Cytochrome P450"/>
    <property type="match status" value="1"/>
</dbReference>
<dbReference type="AlphaFoldDB" id="A0A4Y9YZG6"/>
<dbReference type="EMBL" id="SEOQ01000240">
    <property type="protein sequence ID" value="TFY66519.1"/>
    <property type="molecule type" value="Genomic_DNA"/>
</dbReference>
<dbReference type="PRINTS" id="PR00463">
    <property type="entry name" value="EP450I"/>
</dbReference>
<dbReference type="PRINTS" id="PR00385">
    <property type="entry name" value="P450"/>
</dbReference>
<dbReference type="InterPro" id="IPR036396">
    <property type="entry name" value="Cyt_P450_sf"/>
</dbReference>
<keyword evidence="13" id="KW-1185">Reference proteome</keyword>
<keyword evidence="5 9" id="KW-0479">Metal-binding</keyword>
<feature type="chain" id="PRO_5021329391" description="Cytochrome P450" evidence="11">
    <location>
        <begin position="29"/>
        <end position="544"/>
    </location>
</feature>
<evidence type="ECO:0000256" key="1">
    <source>
        <dbReference type="ARBA" id="ARBA00001971"/>
    </source>
</evidence>
<evidence type="ECO:0000313" key="12">
    <source>
        <dbReference type="EMBL" id="TFY66519.1"/>
    </source>
</evidence>
<sequence>MALSSYLLGGLAAVVLVLLYQSVRTARARKSMLDDIRGPENPSFWIGNEKDIRYQGEVGDVDFKWMREYGSVWRVKGCMGENSLMIADPKALQYVLQTSGYRFPKRPDAREVTRMILGRGIVWSDGHGHQRQRRIMSPAFSAAQLKSFLPLFQRYGLKLVEKLRGEIVSGAEANKRTVGSLINLVPWFSRTTLDIIGEAGFNYEFGGLDDTETELSKVYNNLFIDSTLYPSKLDIVFKSFWRYIPETPLHLVRYLPSREYRRFRQYTDFMADFARRIVEKNEAQGDAKDIISVLMRANASENPRSKLSEYEVFDQISTLLLAGHDTTATSLDWLFWELGKHPEWQTRIREEIAAVRAQVTARGDTNFSMGDLEGMPSMQAALKEAMRLHPIVWQIVRIAAQDDVIPLAFPITTRSGKVINAVPVRKGQSITVSICSYNRLPEVWGADADKWNPERFLNIDKSKQTSVGVYANLMNFSAGIRGCIGWKFSVIEMQAIVATLLENFEFTLPTADKGEVIRKPTGLMVPMSDMYPGAWMGLHVKSVA</sequence>
<evidence type="ECO:0000256" key="3">
    <source>
        <dbReference type="ARBA" id="ARBA00010617"/>
    </source>
</evidence>
<dbReference type="GO" id="GO:0004497">
    <property type="term" value="F:monooxygenase activity"/>
    <property type="evidence" value="ECO:0007669"/>
    <property type="project" value="UniProtKB-KW"/>
</dbReference>
<keyword evidence="4 9" id="KW-0349">Heme</keyword>
<comment type="pathway">
    <text evidence="2">Secondary metabolite biosynthesis.</text>
</comment>
<keyword evidence="11" id="KW-0732">Signal</keyword>
<dbReference type="InterPro" id="IPR001128">
    <property type="entry name" value="Cyt_P450"/>
</dbReference>
<proteinExistence type="inferred from homology"/>
<evidence type="ECO:0000313" key="13">
    <source>
        <dbReference type="Proteomes" id="UP000298327"/>
    </source>
</evidence>
<dbReference type="GO" id="GO:0016705">
    <property type="term" value="F:oxidoreductase activity, acting on paired donors, with incorporation or reduction of molecular oxygen"/>
    <property type="evidence" value="ECO:0007669"/>
    <property type="project" value="InterPro"/>
</dbReference>
<keyword evidence="6 10" id="KW-0560">Oxidoreductase</keyword>
<comment type="cofactor">
    <cofactor evidence="1 9">
        <name>heme</name>
        <dbReference type="ChEBI" id="CHEBI:30413"/>
    </cofactor>
</comment>
<evidence type="ECO:0000256" key="6">
    <source>
        <dbReference type="ARBA" id="ARBA00023002"/>
    </source>
</evidence>
<dbReference type="STRING" id="205917.A0A4Y9YZG6"/>
<dbReference type="InterPro" id="IPR002401">
    <property type="entry name" value="Cyt_P450_E_grp-I"/>
</dbReference>
<keyword evidence="8 10" id="KW-0503">Monooxygenase</keyword>
<gene>
    <name evidence="12" type="ORF">EVG20_g4576</name>
</gene>